<sequence length="200" mass="20777">MHMTLRNSRRRPGFPTALVSATLLAGLLAACASPGGNGTATDAIHRHALVRTAPPEPSWAALREQLAKATTGLAGVEIGSAGDTGFRVQIPVADGFASGSPAIRPTLGRALDALAPALAAEAGVAVRVVGHTDSQGSEMVNLRLSIARAEAVVAWLRERGIALDRLAADGRGEADPLTSNATEEGRVRNRRIELILSRMP</sequence>
<dbReference type="InterPro" id="IPR050330">
    <property type="entry name" value="Bact_OuterMem_StrucFunc"/>
</dbReference>
<organism evidence="7 8">
    <name type="scientific">Thauera aminoaromatica</name>
    <dbReference type="NCBI Taxonomy" id="164330"/>
    <lineage>
        <taxon>Bacteria</taxon>
        <taxon>Pseudomonadati</taxon>
        <taxon>Pseudomonadota</taxon>
        <taxon>Betaproteobacteria</taxon>
        <taxon>Rhodocyclales</taxon>
        <taxon>Zoogloeaceae</taxon>
        <taxon>Thauera</taxon>
    </lineage>
</organism>
<dbReference type="Gene3D" id="3.30.1330.60">
    <property type="entry name" value="OmpA-like domain"/>
    <property type="match status" value="1"/>
</dbReference>
<evidence type="ECO:0000256" key="4">
    <source>
        <dbReference type="PROSITE-ProRule" id="PRU00473"/>
    </source>
</evidence>
<proteinExistence type="predicted"/>
<dbReference type="PROSITE" id="PS51257">
    <property type="entry name" value="PROKAR_LIPOPROTEIN"/>
    <property type="match status" value="1"/>
</dbReference>
<evidence type="ECO:0000256" key="3">
    <source>
        <dbReference type="ARBA" id="ARBA00023237"/>
    </source>
</evidence>
<name>A0A5C7S876_THASP</name>
<dbReference type="InterPro" id="IPR006664">
    <property type="entry name" value="OMP_bac"/>
</dbReference>
<evidence type="ECO:0000256" key="2">
    <source>
        <dbReference type="ARBA" id="ARBA00023136"/>
    </source>
</evidence>
<keyword evidence="5" id="KW-0732">Signal</keyword>
<gene>
    <name evidence="7" type="ORF">E6Q80_21845</name>
</gene>
<evidence type="ECO:0000259" key="6">
    <source>
        <dbReference type="PROSITE" id="PS51123"/>
    </source>
</evidence>
<dbReference type="Pfam" id="PF00691">
    <property type="entry name" value="OmpA"/>
    <property type="match status" value="1"/>
</dbReference>
<keyword evidence="3" id="KW-0998">Cell outer membrane</keyword>
<protein>
    <submittedName>
        <fullName evidence="7">OmpA family protein</fullName>
    </submittedName>
</protein>
<evidence type="ECO:0000256" key="5">
    <source>
        <dbReference type="SAM" id="SignalP"/>
    </source>
</evidence>
<feature type="signal peptide" evidence="5">
    <location>
        <begin position="1"/>
        <end position="32"/>
    </location>
</feature>
<comment type="subcellular location">
    <subcellularLocation>
        <location evidence="1">Cell outer membrane</location>
    </subcellularLocation>
</comment>
<feature type="domain" description="OmpA-like" evidence="6">
    <location>
        <begin position="83"/>
        <end position="200"/>
    </location>
</feature>
<dbReference type="PROSITE" id="PS51123">
    <property type="entry name" value="OMPA_2"/>
    <property type="match status" value="1"/>
</dbReference>
<reference evidence="7 8" key="1">
    <citation type="submission" date="2018-09" db="EMBL/GenBank/DDBJ databases">
        <title>Metagenome Assembled Genomes from an Advanced Water Purification Facility.</title>
        <authorList>
            <person name="Stamps B.W."/>
            <person name="Spear J.R."/>
        </authorList>
    </citation>
    <scope>NUCLEOTIDE SEQUENCE [LARGE SCALE GENOMIC DNA]</scope>
    <source>
        <strain evidence="7">Bin_27_1</strain>
    </source>
</reference>
<evidence type="ECO:0000256" key="1">
    <source>
        <dbReference type="ARBA" id="ARBA00004442"/>
    </source>
</evidence>
<accession>A0A5C7S876</accession>
<dbReference type="SUPFAM" id="SSF103088">
    <property type="entry name" value="OmpA-like"/>
    <property type="match status" value="1"/>
</dbReference>
<evidence type="ECO:0000313" key="8">
    <source>
        <dbReference type="Proteomes" id="UP000321192"/>
    </source>
</evidence>
<dbReference type="InterPro" id="IPR006665">
    <property type="entry name" value="OmpA-like"/>
</dbReference>
<dbReference type="CDD" id="cd07185">
    <property type="entry name" value="OmpA_C-like"/>
    <property type="match status" value="1"/>
</dbReference>
<dbReference type="EMBL" id="SSFD01000374">
    <property type="protein sequence ID" value="TXH78831.1"/>
    <property type="molecule type" value="Genomic_DNA"/>
</dbReference>
<comment type="caution">
    <text evidence="7">The sequence shown here is derived from an EMBL/GenBank/DDBJ whole genome shotgun (WGS) entry which is preliminary data.</text>
</comment>
<dbReference type="PRINTS" id="PR01021">
    <property type="entry name" value="OMPADOMAIN"/>
</dbReference>
<dbReference type="PANTHER" id="PTHR30329">
    <property type="entry name" value="STATOR ELEMENT OF FLAGELLAR MOTOR COMPLEX"/>
    <property type="match status" value="1"/>
</dbReference>
<dbReference type="Proteomes" id="UP000321192">
    <property type="component" value="Unassembled WGS sequence"/>
</dbReference>
<dbReference type="AlphaFoldDB" id="A0A5C7S876"/>
<keyword evidence="2 4" id="KW-0472">Membrane</keyword>
<dbReference type="InterPro" id="IPR036737">
    <property type="entry name" value="OmpA-like_sf"/>
</dbReference>
<feature type="chain" id="PRO_5022801848" evidence="5">
    <location>
        <begin position="33"/>
        <end position="200"/>
    </location>
</feature>
<evidence type="ECO:0000313" key="7">
    <source>
        <dbReference type="EMBL" id="TXH78831.1"/>
    </source>
</evidence>
<dbReference type="GO" id="GO:0009279">
    <property type="term" value="C:cell outer membrane"/>
    <property type="evidence" value="ECO:0007669"/>
    <property type="project" value="UniProtKB-SubCell"/>
</dbReference>
<dbReference type="PANTHER" id="PTHR30329:SF21">
    <property type="entry name" value="LIPOPROTEIN YIAD-RELATED"/>
    <property type="match status" value="1"/>
</dbReference>
<dbReference type="RefSeq" id="WP_276662308.1">
    <property type="nucleotide sequence ID" value="NZ_SSFD01000374.1"/>
</dbReference>